<feature type="repeat" description="WD" evidence="4">
    <location>
        <begin position="495"/>
        <end position="536"/>
    </location>
</feature>
<dbReference type="InterPro" id="IPR051983">
    <property type="entry name" value="WSB_SOCS-box_domain"/>
</dbReference>
<evidence type="ECO:0000256" key="2">
    <source>
        <dbReference type="ARBA" id="ARBA00022737"/>
    </source>
</evidence>
<evidence type="ECO:0000256" key="3">
    <source>
        <dbReference type="ARBA" id="ARBA00022786"/>
    </source>
</evidence>
<dbReference type="Proteomes" id="UP000186657">
    <property type="component" value="Unassembled WGS sequence"/>
</dbReference>
<dbReference type="InterPro" id="IPR043504">
    <property type="entry name" value="Peptidase_S1_PA_chymotrypsin"/>
</dbReference>
<feature type="repeat" description="WD" evidence="4">
    <location>
        <begin position="537"/>
        <end position="574"/>
    </location>
</feature>
<dbReference type="CDD" id="cd00200">
    <property type="entry name" value="WD40"/>
    <property type="match status" value="1"/>
</dbReference>
<dbReference type="GO" id="GO:0000209">
    <property type="term" value="P:protein polyubiquitination"/>
    <property type="evidence" value="ECO:0007669"/>
    <property type="project" value="TreeGrafter"/>
</dbReference>
<dbReference type="PANTHER" id="PTHR15622">
    <property type="entry name" value="WD40 REPEAT PROTEIN"/>
    <property type="match status" value="1"/>
</dbReference>
<proteinExistence type="predicted"/>
<dbReference type="EMBL" id="MKZS01000001">
    <property type="protein sequence ID" value="OLT60074.1"/>
    <property type="molecule type" value="Genomic_DNA"/>
</dbReference>
<keyword evidence="7" id="KW-1185">Reference proteome</keyword>
<dbReference type="Pfam" id="PF00400">
    <property type="entry name" value="WD40"/>
    <property type="match status" value="6"/>
</dbReference>
<dbReference type="InterPro" id="IPR015943">
    <property type="entry name" value="WD40/YVTN_repeat-like_dom_sf"/>
</dbReference>
<keyword evidence="1 4" id="KW-0853">WD repeat</keyword>
<dbReference type="InterPro" id="IPR001680">
    <property type="entry name" value="WD40_rpt"/>
</dbReference>
<feature type="repeat" description="WD" evidence="4">
    <location>
        <begin position="453"/>
        <end position="494"/>
    </location>
</feature>
<feature type="repeat" description="WD" evidence="4">
    <location>
        <begin position="411"/>
        <end position="452"/>
    </location>
</feature>
<keyword evidence="3" id="KW-0833">Ubl conjugation pathway</keyword>
<comment type="caution">
    <text evidence="6">The sequence shown here is derived from an EMBL/GenBank/DDBJ whole genome shotgun (WGS) entry which is preliminary data.</text>
</comment>
<evidence type="ECO:0000256" key="5">
    <source>
        <dbReference type="SAM" id="Phobius"/>
    </source>
</evidence>
<dbReference type="SUPFAM" id="SSF50494">
    <property type="entry name" value="Trypsin-like serine proteases"/>
    <property type="match status" value="1"/>
</dbReference>
<dbReference type="AlphaFoldDB" id="A0A1U7N2C8"/>
<protein>
    <submittedName>
        <fullName evidence="6">Uncharacterized protein</fullName>
    </submittedName>
</protein>
<dbReference type="Gene3D" id="2.130.10.10">
    <property type="entry name" value="YVTN repeat-like/Quinoprotein amine dehydrogenase"/>
    <property type="match status" value="3"/>
</dbReference>
<dbReference type="Pfam" id="PF13365">
    <property type="entry name" value="Trypsin_2"/>
    <property type="match status" value="1"/>
</dbReference>
<dbReference type="SUPFAM" id="SSF50978">
    <property type="entry name" value="WD40 repeat-like"/>
    <property type="match status" value="1"/>
</dbReference>
<keyword evidence="5" id="KW-1133">Transmembrane helix</keyword>
<dbReference type="Gene3D" id="2.40.10.10">
    <property type="entry name" value="Trypsin-like serine proteases"/>
    <property type="match status" value="2"/>
</dbReference>
<keyword evidence="5" id="KW-0472">Membrane</keyword>
<dbReference type="SMART" id="SM00320">
    <property type="entry name" value="WD40"/>
    <property type="match status" value="7"/>
</dbReference>
<evidence type="ECO:0000256" key="1">
    <source>
        <dbReference type="ARBA" id="ARBA00022574"/>
    </source>
</evidence>
<dbReference type="InterPro" id="IPR036322">
    <property type="entry name" value="WD40_repeat_dom_sf"/>
</dbReference>
<dbReference type="PRINTS" id="PR00320">
    <property type="entry name" value="GPROTEINBRPT"/>
</dbReference>
<dbReference type="PROSITE" id="PS50294">
    <property type="entry name" value="WD_REPEATS_REGION"/>
    <property type="match status" value="6"/>
</dbReference>
<name>A0A1U7N2C8_9CYAN</name>
<reference evidence="6 7" key="1">
    <citation type="submission" date="2016-10" db="EMBL/GenBank/DDBJ databases">
        <title>Comparative genomics uncovers the prolific and rare metabolic potential of the cyanobacterial genus Moorea.</title>
        <authorList>
            <person name="Leao T."/>
            <person name="Castelao G."/>
            <person name="Korobeynikov A."/>
            <person name="Monroe E.A."/>
            <person name="Podell S."/>
            <person name="Glukhov E."/>
            <person name="Allen E."/>
            <person name="Gerwick W.H."/>
            <person name="Gerwick L."/>
        </authorList>
    </citation>
    <scope>NUCLEOTIDE SEQUENCE [LARGE SCALE GENOMIC DNA]</scope>
    <source>
        <strain evidence="6 7">PNG5-198</strain>
    </source>
</reference>
<evidence type="ECO:0000313" key="6">
    <source>
        <dbReference type="EMBL" id="OLT60074.1"/>
    </source>
</evidence>
<dbReference type="PROSITE" id="PS00678">
    <property type="entry name" value="WD_REPEATS_1"/>
    <property type="match status" value="4"/>
</dbReference>
<feature type="transmembrane region" description="Helical" evidence="5">
    <location>
        <begin position="28"/>
        <end position="50"/>
    </location>
</feature>
<feature type="repeat" description="WD" evidence="4">
    <location>
        <begin position="369"/>
        <end position="410"/>
    </location>
</feature>
<feature type="repeat" description="WD" evidence="4">
    <location>
        <begin position="327"/>
        <end position="368"/>
    </location>
</feature>
<dbReference type="InterPro" id="IPR019775">
    <property type="entry name" value="WD40_repeat_CS"/>
</dbReference>
<evidence type="ECO:0000256" key="4">
    <source>
        <dbReference type="PROSITE-ProRule" id="PRU00221"/>
    </source>
</evidence>
<dbReference type="InterPro" id="IPR020472">
    <property type="entry name" value="WD40_PAC1"/>
</dbReference>
<gene>
    <name evidence="6" type="ORF">BJP37_14605</name>
</gene>
<feature type="repeat" description="WD" evidence="4">
    <location>
        <begin position="305"/>
        <end position="326"/>
    </location>
</feature>
<dbReference type="PANTHER" id="PTHR15622:SF2">
    <property type="entry name" value="U4_U6 SMALL NUCLEAR RIBONUCLEOPROTEIN PRP4"/>
    <property type="match status" value="1"/>
</dbReference>
<organism evidence="6 7">
    <name type="scientific">Moorena bouillonii PNG</name>
    <dbReference type="NCBI Taxonomy" id="568701"/>
    <lineage>
        <taxon>Bacteria</taxon>
        <taxon>Bacillati</taxon>
        <taxon>Cyanobacteriota</taxon>
        <taxon>Cyanophyceae</taxon>
        <taxon>Coleofasciculales</taxon>
        <taxon>Coleofasciculaceae</taxon>
        <taxon>Moorena</taxon>
    </lineage>
</organism>
<sequence length="574" mass="60867">MNILSKTVLDAVAHGGNPQDRAASLPALLVPGFFLIGSIAIIPAIPTVVISTPAAKTVAQQITVRIDGPKQGGSGIIVERQGNVYYILTNAHVLQKAGIYRIQTPDGNRYPVDSRYIRRMPGVDLAILPFISTSNYPVARLGNSQQISAGQRVYVAGWPRSGGASQQRRFINTEGLLTEASSKLPRGYALSYTNLVRIGMSGGPVLDNQGRVIGINGMVRLVGNSDTIVASGISIDTYLTWRSQLKLPTPVKTPQVAVSPTAVSAKTGTVFYKLANTLKVGTGSVSSVGIGTLAQGRSVQGLMAASGHSDGTISLWNLSTGQLIRTWRGHGGAVNAVVISPDGQTLVSGGDDRMIKTWNINTGKPLVTLTGHQDTVATLAFSADSKTLVSGSWDNTIKIWQLPKGQLLHTLTGHLGSVNSVEISPDGKTLVSGSQDTTIRLWNLATGKLVRILKGHSRSVSSVAISLDGKILASGGGDGTIRLWNLNTGKLTRTLTGHTDGVWSVTMTRDGNTLISGSWDKTIKLWDMRSGQLKSTLNGHSGYVVAVALSQDGQTLVSGGWDQQIKIWRKQMSN</sequence>
<keyword evidence="5" id="KW-0812">Transmembrane</keyword>
<dbReference type="PROSITE" id="PS50082">
    <property type="entry name" value="WD_REPEATS_2"/>
    <property type="match status" value="7"/>
</dbReference>
<dbReference type="InterPro" id="IPR009003">
    <property type="entry name" value="Peptidase_S1_PA"/>
</dbReference>
<accession>A0A1U7N2C8</accession>
<dbReference type="RefSeq" id="WP_075899988.1">
    <property type="nucleotide sequence ID" value="NZ_MKZS01000001.1"/>
</dbReference>
<keyword evidence="2" id="KW-0677">Repeat</keyword>
<evidence type="ECO:0000313" key="7">
    <source>
        <dbReference type="Proteomes" id="UP000186657"/>
    </source>
</evidence>